<feature type="transmembrane region" description="Helical" evidence="1">
    <location>
        <begin position="12"/>
        <end position="31"/>
    </location>
</feature>
<feature type="transmembrane region" description="Helical" evidence="1">
    <location>
        <begin position="43"/>
        <end position="61"/>
    </location>
</feature>
<evidence type="ECO:0000313" key="2">
    <source>
        <dbReference type="EMBL" id="ALZ46096.1"/>
    </source>
</evidence>
<dbReference type="RefSeq" id="WP_172688508.1">
    <property type="nucleotide sequence ID" value="NZ_CP138358.1"/>
</dbReference>
<dbReference type="AlphaFoldDB" id="A0A2Z1C9Y1"/>
<dbReference type="EMBL" id="KU130294">
    <property type="protein sequence ID" value="ALZ46096.1"/>
    <property type="molecule type" value="Genomic_DNA"/>
</dbReference>
<keyword evidence="1" id="KW-0812">Transmembrane</keyword>
<geneLocation type="plasmid" evidence="2">
    <name>p12969-DIM</name>
</geneLocation>
<organism evidence="2">
    <name type="scientific">Pseudomonas putida</name>
    <name type="common">Arthrobacter siderocapsulatus</name>
    <dbReference type="NCBI Taxonomy" id="303"/>
    <lineage>
        <taxon>Bacteria</taxon>
        <taxon>Pseudomonadati</taxon>
        <taxon>Pseudomonadota</taxon>
        <taxon>Gammaproteobacteria</taxon>
        <taxon>Pseudomonadales</taxon>
        <taxon>Pseudomonadaceae</taxon>
        <taxon>Pseudomonas</taxon>
    </lineage>
</organism>
<proteinExistence type="predicted"/>
<protein>
    <submittedName>
        <fullName evidence="2">Uncharacterized protein</fullName>
    </submittedName>
</protein>
<sequence>MERSKLRFKKSLAFVAGIACGGVVVALPVLAVKASSLDPSLHASVATVASGVMMVGLYLLIRKAQSRVLCTCSRTAG</sequence>
<keyword evidence="1" id="KW-0472">Membrane</keyword>
<reference evidence="2" key="1">
    <citation type="journal article" date="2015" name="J. Antimicrob. Chemother.">
        <title>Genetic characterization of a novel blaDIM-2-carrying megaplasmid p12969-DIM from clinical Pseudomonas putida.</title>
        <authorList>
            <person name="Sun F."/>
            <person name="Zhou D."/>
            <person name="Wang Q."/>
            <person name="Feng J."/>
            <person name="Feng W."/>
            <person name="Luo W."/>
            <person name="Liu Y."/>
            <person name="Qiu X."/>
            <person name="Yin Z."/>
            <person name="Xia P."/>
        </authorList>
    </citation>
    <scope>NUCLEOTIDE SEQUENCE</scope>
    <source>
        <strain evidence="2">12969</strain>
        <plasmid evidence="2">p12969-DIM</plasmid>
    </source>
</reference>
<accession>A0A2Z1C9Y1</accession>
<keyword evidence="1" id="KW-1133">Transmembrane helix</keyword>
<evidence type="ECO:0000256" key="1">
    <source>
        <dbReference type="SAM" id="Phobius"/>
    </source>
</evidence>
<keyword evidence="2" id="KW-0614">Plasmid</keyword>
<name>A0A2Z1C9Y1_PSEPU</name>